<sequence>MPASAQFIPASARPAVAALLLASAGAVLAAAPVTEQRYLSGTGPSSAVPWEFKVSDGRRAGAWSTIPVPSNWELQGFGGYDYGEGDKRHVEQGQYRVKFAVPPAWKGRAIRLVFEGVMTEATVRVNGVQAGAPHVGGFYRFSYDITAAVKHGDSADNVLEVDVSKKAADPLTDKAERRGDYWVFGGIFRPVWLEAAPARSIAHAAIDARADGSLAALVTLAGPAAGTTVEAQVLDAAGKPVGRPVSSAVGKPAVAGTPLKVNLAVARPRLWSAETPHLYSLRLTLRQGGKALHTTTERFGFRTFEVRKGDGLYLNGRKIVIKGVNRHSFRPATGRALDPEDNYADARLIKSMNMNTARMSHYPPDPAFLRAADELGLYVIDELSGWQAAHGTEIGRKLVGEMVPRDVNHPSILFWANGNEGGFNFDLDGEYHKYDPQKRPVIHPWAIFGDIDTKHYPNWQLLNERLGGPNLFLPTEFLHALYDGGGAASLDDYWNAMMASPVGVGGVIWALNDEGVVRTDQGNRVDPYGTYGPDGIVGPAHEKEGSYHAVRHIWSPVRLTSAVLDQRFDGRLEVDNRYDFHNLDQVRFAWRLVRYPGPSAAAADPRVLAKGEVAGPRVAARRRGVLDLRLPANWRSHAADALEVTARGPDGGQLWTWSYPVPDLAARATRTGEALGAPRVEQGDGTVRLVAGNVSADFDAGGQLRALRNGERVSALANGPRLAFARPARDAAVEWLPFAGEEPGSGIRRLASPRVASVLELIPDMDKKSAYARFKVEISADGQVWKTVFDASRRRSDGSEYRFPPQPVLAVRVSKPVDEHGQPLAFSSVRLGHAAQRFPSLAASGASITSGTDAQGTAWLEARNSGGLDSTRWTLRADGTLRLDYAYRLEGTVQYHGVTFDHAETALRSVRWLGQGPYRVWKNRLHGTWLGVHELARFDQQPGETFRYPESQGFFAGVRWAQLATQPGELLVSAGPQDGYLRVGTPRISHGNTTVEFPAGDLSWLHAIPAIGEKFSGTEVLGPAAAWPVAQGEYRGSLMFRFK</sequence>
<accession>A0ABX5S266</accession>
<dbReference type="PANTHER" id="PTHR46323:SF2">
    <property type="entry name" value="BETA-GALACTOSIDASE"/>
    <property type="match status" value="1"/>
</dbReference>
<dbReference type="SUPFAM" id="SSF51445">
    <property type="entry name" value="(Trans)glycosidases"/>
    <property type="match status" value="1"/>
</dbReference>
<organism evidence="12 13">
    <name type="scientific">Pseudoduganella albidiflava</name>
    <dbReference type="NCBI Taxonomy" id="321983"/>
    <lineage>
        <taxon>Bacteria</taxon>
        <taxon>Pseudomonadati</taxon>
        <taxon>Pseudomonadota</taxon>
        <taxon>Betaproteobacteria</taxon>
        <taxon>Burkholderiales</taxon>
        <taxon>Oxalobacteraceae</taxon>
        <taxon>Telluria group</taxon>
        <taxon>Pseudoduganella</taxon>
    </lineage>
</organism>
<evidence type="ECO:0000313" key="12">
    <source>
        <dbReference type="EMBL" id="QBI05047.1"/>
    </source>
</evidence>
<evidence type="ECO:0000256" key="2">
    <source>
        <dbReference type="ARBA" id="ARBA00007401"/>
    </source>
</evidence>
<evidence type="ECO:0000259" key="11">
    <source>
        <dbReference type="Pfam" id="PF02929"/>
    </source>
</evidence>
<dbReference type="SUPFAM" id="SSF49785">
    <property type="entry name" value="Galactose-binding domain-like"/>
    <property type="match status" value="1"/>
</dbReference>
<feature type="chain" id="PRO_5045107989" description="beta-galactosidase" evidence="7">
    <location>
        <begin position="30"/>
        <end position="1043"/>
    </location>
</feature>
<feature type="domain" description="Glycoside hydrolase family 2 immunoglobulin-like beta-sandwich" evidence="8">
    <location>
        <begin position="221"/>
        <end position="302"/>
    </location>
</feature>
<evidence type="ECO:0000256" key="6">
    <source>
        <dbReference type="ARBA" id="ARBA00032230"/>
    </source>
</evidence>
<evidence type="ECO:0000256" key="5">
    <source>
        <dbReference type="ARBA" id="ARBA00023295"/>
    </source>
</evidence>
<dbReference type="PRINTS" id="PR00132">
    <property type="entry name" value="GLHYDRLASE2"/>
</dbReference>
<feature type="signal peptide" evidence="7">
    <location>
        <begin position="1"/>
        <end position="29"/>
    </location>
</feature>
<dbReference type="InterPro" id="IPR006101">
    <property type="entry name" value="Glyco_hydro_2"/>
</dbReference>
<protein>
    <recommendedName>
        <fullName evidence="3">beta-galactosidase</fullName>
        <ecNumber evidence="3">3.2.1.23</ecNumber>
    </recommendedName>
    <alternativeName>
        <fullName evidence="6">Lactase</fullName>
    </alternativeName>
</protein>
<dbReference type="InterPro" id="IPR036156">
    <property type="entry name" value="Beta-gal/glucu_dom_sf"/>
</dbReference>
<dbReference type="Pfam" id="PF02837">
    <property type="entry name" value="Glyco_hydro_2_N"/>
    <property type="match status" value="1"/>
</dbReference>
<keyword evidence="4" id="KW-0378">Hydrolase</keyword>
<dbReference type="EMBL" id="CP036401">
    <property type="protein sequence ID" value="QBI05047.1"/>
    <property type="molecule type" value="Genomic_DNA"/>
</dbReference>
<dbReference type="InterPro" id="IPR004199">
    <property type="entry name" value="B-gal_small/dom_5"/>
</dbReference>
<evidence type="ECO:0000256" key="4">
    <source>
        <dbReference type="ARBA" id="ARBA00022801"/>
    </source>
</evidence>
<dbReference type="Proteomes" id="UP000292307">
    <property type="component" value="Chromosome"/>
</dbReference>
<keyword evidence="13" id="KW-1185">Reference proteome</keyword>
<dbReference type="InterPro" id="IPR017853">
    <property type="entry name" value="GH"/>
</dbReference>
<proteinExistence type="inferred from homology"/>
<dbReference type="InterPro" id="IPR013783">
    <property type="entry name" value="Ig-like_fold"/>
</dbReference>
<dbReference type="PANTHER" id="PTHR46323">
    <property type="entry name" value="BETA-GALACTOSIDASE"/>
    <property type="match status" value="1"/>
</dbReference>
<keyword evidence="7" id="KW-0732">Signal</keyword>
<evidence type="ECO:0000313" key="13">
    <source>
        <dbReference type="Proteomes" id="UP000292307"/>
    </source>
</evidence>
<dbReference type="Pfam" id="PF02836">
    <property type="entry name" value="Glyco_hydro_2_C"/>
    <property type="match status" value="1"/>
</dbReference>
<dbReference type="SUPFAM" id="SSF74650">
    <property type="entry name" value="Galactose mutarotase-like"/>
    <property type="match status" value="1"/>
</dbReference>
<comment type="similarity">
    <text evidence="2">Belongs to the glycosyl hydrolase 2 family.</text>
</comment>
<evidence type="ECO:0000256" key="1">
    <source>
        <dbReference type="ARBA" id="ARBA00001412"/>
    </source>
</evidence>
<dbReference type="Pfam" id="PF00703">
    <property type="entry name" value="Glyco_hydro_2"/>
    <property type="match status" value="1"/>
</dbReference>
<dbReference type="Gene3D" id="2.70.98.10">
    <property type="match status" value="1"/>
</dbReference>
<dbReference type="InterPro" id="IPR006102">
    <property type="entry name" value="Ig-like_GH2"/>
</dbReference>
<dbReference type="InterPro" id="IPR006104">
    <property type="entry name" value="Glyco_hydro_2_N"/>
</dbReference>
<dbReference type="Pfam" id="PF02929">
    <property type="entry name" value="Bgal_small_N"/>
    <property type="match status" value="1"/>
</dbReference>
<dbReference type="InterPro" id="IPR011013">
    <property type="entry name" value="Gal_mutarotase_sf_dom"/>
</dbReference>
<dbReference type="SUPFAM" id="SSF49303">
    <property type="entry name" value="beta-Galactosidase/glucuronidase domain"/>
    <property type="match status" value="2"/>
</dbReference>
<feature type="domain" description="Beta galactosidase small chain/" evidence="11">
    <location>
        <begin position="870"/>
        <end position="967"/>
    </location>
</feature>
<reference evidence="12 13" key="1">
    <citation type="submission" date="2019-02" db="EMBL/GenBank/DDBJ databases">
        <title>Draft Genome Sequences of Six Type Strains of the Genus Massilia.</title>
        <authorList>
            <person name="Miess H."/>
            <person name="Frediansyhah A."/>
            <person name="Gross H."/>
        </authorList>
    </citation>
    <scope>NUCLEOTIDE SEQUENCE [LARGE SCALE GENOMIC DNA]</scope>
    <source>
        <strain evidence="12 13">DSM 17472</strain>
    </source>
</reference>
<dbReference type="InterPro" id="IPR014718">
    <property type="entry name" value="GH-type_carb-bd"/>
</dbReference>
<dbReference type="Gene3D" id="3.20.20.80">
    <property type="entry name" value="Glycosidases"/>
    <property type="match status" value="1"/>
</dbReference>
<evidence type="ECO:0000259" key="9">
    <source>
        <dbReference type="Pfam" id="PF02836"/>
    </source>
</evidence>
<keyword evidence="5" id="KW-0326">Glycosidase</keyword>
<evidence type="ECO:0000256" key="3">
    <source>
        <dbReference type="ARBA" id="ARBA00012756"/>
    </source>
</evidence>
<dbReference type="InterPro" id="IPR006103">
    <property type="entry name" value="Glyco_hydro_2_cat"/>
</dbReference>
<dbReference type="Gene3D" id="2.60.40.10">
    <property type="entry name" value="Immunoglobulins"/>
    <property type="match status" value="2"/>
</dbReference>
<gene>
    <name evidence="12" type="ORF">EYF70_14670</name>
</gene>
<name>A0ABX5S266_9BURK</name>
<evidence type="ECO:0000256" key="7">
    <source>
        <dbReference type="SAM" id="SignalP"/>
    </source>
</evidence>
<feature type="domain" description="Glycosyl hydrolases family 2 sugar binding" evidence="10">
    <location>
        <begin position="64"/>
        <end position="197"/>
    </location>
</feature>
<dbReference type="Gene3D" id="2.60.120.260">
    <property type="entry name" value="Galactose-binding domain-like"/>
    <property type="match status" value="1"/>
</dbReference>
<evidence type="ECO:0000259" key="8">
    <source>
        <dbReference type="Pfam" id="PF00703"/>
    </source>
</evidence>
<evidence type="ECO:0000259" key="10">
    <source>
        <dbReference type="Pfam" id="PF02837"/>
    </source>
</evidence>
<comment type="catalytic activity">
    <reaction evidence="1">
        <text>Hydrolysis of terminal non-reducing beta-D-galactose residues in beta-D-galactosides.</text>
        <dbReference type="EC" id="3.2.1.23"/>
    </reaction>
</comment>
<feature type="domain" description="Glycoside hydrolase family 2 catalytic" evidence="9">
    <location>
        <begin position="305"/>
        <end position="429"/>
    </location>
</feature>
<dbReference type="EC" id="3.2.1.23" evidence="3"/>
<dbReference type="InterPro" id="IPR050347">
    <property type="entry name" value="Bact_Beta-galactosidase"/>
</dbReference>
<dbReference type="InterPro" id="IPR008979">
    <property type="entry name" value="Galactose-bd-like_sf"/>
</dbReference>